<dbReference type="Pfam" id="PF01391">
    <property type="entry name" value="Collagen"/>
    <property type="match status" value="1"/>
</dbReference>
<feature type="compositionally biased region" description="Low complexity" evidence="1">
    <location>
        <begin position="63"/>
        <end position="93"/>
    </location>
</feature>
<dbReference type="InterPro" id="IPR013098">
    <property type="entry name" value="Ig_I-set"/>
</dbReference>
<dbReference type="SMART" id="SM00409">
    <property type="entry name" value="IG"/>
    <property type="match status" value="1"/>
</dbReference>
<reference evidence="3" key="2">
    <citation type="journal article" date="2023" name="Science">
        <title>Genomic signatures of disease resistance in endangered staghorn corals.</title>
        <authorList>
            <person name="Vollmer S.V."/>
            <person name="Selwyn J.D."/>
            <person name="Despard B.A."/>
            <person name="Roesel C.L."/>
        </authorList>
    </citation>
    <scope>NUCLEOTIDE SEQUENCE</scope>
    <source>
        <strain evidence="3">K2</strain>
    </source>
</reference>
<dbReference type="AlphaFoldDB" id="A0AAD9QF62"/>
<evidence type="ECO:0000313" key="4">
    <source>
        <dbReference type="Proteomes" id="UP001249851"/>
    </source>
</evidence>
<evidence type="ECO:0000259" key="2">
    <source>
        <dbReference type="PROSITE" id="PS50835"/>
    </source>
</evidence>
<accession>A0AAD9QF62</accession>
<evidence type="ECO:0000313" key="3">
    <source>
        <dbReference type="EMBL" id="KAK2560174.1"/>
    </source>
</evidence>
<proteinExistence type="predicted"/>
<dbReference type="Pfam" id="PF07679">
    <property type="entry name" value="I-set"/>
    <property type="match status" value="1"/>
</dbReference>
<dbReference type="InterPro" id="IPR012983">
    <property type="entry name" value="PHR"/>
</dbReference>
<feature type="domain" description="Ig-like" evidence="2">
    <location>
        <begin position="98"/>
        <end position="181"/>
    </location>
</feature>
<dbReference type="InterPro" id="IPR013783">
    <property type="entry name" value="Ig-like_fold"/>
</dbReference>
<keyword evidence="4" id="KW-1185">Reference proteome</keyword>
<dbReference type="InterPro" id="IPR038648">
    <property type="entry name" value="PHR_sf"/>
</dbReference>
<dbReference type="InterPro" id="IPR003599">
    <property type="entry name" value="Ig_sub"/>
</dbReference>
<dbReference type="PANTHER" id="PTHR24637">
    <property type="entry name" value="COLLAGEN"/>
    <property type="match status" value="1"/>
</dbReference>
<dbReference type="InterPro" id="IPR036179">
    <property type="entry name" value="Ig-like_dom_sf"/>
</dbReference>
<feature type="region of interest" description="Disordered" evidence="1">
    <location>
        <begin position="26"/>
        <end position="107"/>
    </location>
</feature>
<dbReference type="Gene3D" id="2.60.120.820">
    <property type="entry name" value="PHR domain"/>
    <property type="match status" value="1"/>
</dbReference>
<dbReference type="Gene3D" id="2.60.40.10">
    <property type="entry name" value="Immunoglobulins"/>
    <property type="match status" value="1"/>
</dbReference>
<gene>
    <name evidence="3" type="ORF">P5673_017153</name>
</gene>
<dbReference type="EMBL" id="JARQWQ010000037">
    <property type="protein sequence ID" value="KAK2560174.1"/>
    <property type="molecule type" value="Genomic_DNA"/>
</dbReference>
<reference evidence="3" key="1">
    <citation type="journal article" date="2023" name="G3 (Bethesda)">
        <title>Whole genome assembly and annotation of the endangered Caribbean coral Acropora cervicornis.</title>
        <authorList>
            <person name="Selwyn J.D."/>
            <person name="Vollmer S.V."/>
        </authorList>
    </citation>
    <scope>NUCLEOTIDE SEQUENCE</scope>
    <source>
        <strain evidence="3">K2</strain>
    </source>
</reference>
<dbReference type="GO" id="GO:0005581">
    <property type="term" value="C:collagen trimer"/>
    <property type="evidence" value="ECO:0007669"/>
    <property type="project" value="UniProtKB-KW"/>
</dbReference>
<evidence type="ECO:0000256" key="1">
    <source>
        <dbReference type="SAM" id="MobiDB-lite"/>
    </source>
</evidence>
<name>A0AAD9QF62_ACRCE</name>
<organism evidence="3 4">
    <name type="scientific">Acropora cervicornis</name>
    <name type="common">Staghorn coral</name>
    <dbReference type="NCBI Taxonomy" id="6130"/>
    <lineage>
        <taxon>Eukaryota</taxon>
        <taxon>Metazoa</taxon>
        <taxon>Cnidaria</taxon>
        <taxon>Anthozoa</taxon>
        <taxon>Hexacorallia</taxon>
        <taxon>Scleractinia</taxon>
        <taxon>Astrocoeniina</taxon>
        <taxon>Acroporidae</taxon>
        <taxon>Acropora</taxon>
    </lineage>
</organism>
<dbReference type="PANTHER" id="PTHR24637:SF421">
    <property type="entry name" value="CUTICLE COLLAGEN DPY-2"/>
    <property type="match status" value="1"/>
</dbReference>
<dbReference type="PROSITE" id="PS50835">
    <property type="entry name" value="IG_LIKE"/>
    <property type="match status" value="1"/>
</dbReference>
<dbReference type="InterPro" id="IPR007110">
    <property type="entry name" value="Ig-like_dom"/>
</dbReference>
<dbReference type="InterPro" id="IPR008160">
    <property type="entry name" value="Collagen"/>
</dbReference>
<dbReference type="SMART" id="SM00408">
    <property type="entry name" value="IGc2"/>
    <property type="match status" value="1"/>
</dbReference>
<dbReference type="Pfam" id="PF08005">
    <property type="entry name" value="PHR"/>
    <property type="match status" value="1"/>
</dbReference>
<keyword evidence="3" id="KW-0176">Collagen</keyword>
<sequence>MTMIFEKLKPADITLCNSTGDVCPAGRPGSPGIPGVQGQPGDPGARGEQGYTGFGGRKGRRGIPGIPGLRGPKGFPGAQGPRGPRGPPGSSQGEACPPRAMVSPTEQTGYDGDGADGIFYCTVAKNVTAKIEWRFKTKKLLPGGKYLFRDDGALIITNVENSDEGEYICSATNAAGTSEASGYLFVRVACECWRSRSRKTWGANRLRYNRPGDGIDSIYFQTDRDVVLQGYRLWGVFRKEQRIPVTIYLYRNLTLLAKKSGTYLSKPEDKSFAVYFSRRILLRAGVRYTATSKITLVRKRELYLHYFNDGMENVSCSSGVNVTFATKVDWRGETTTISSGQLPAFIFRTLKC</sequence>
<dbReference type="Proteomes" id="UP001249851">
    <property type="component" value="Unassembled WGS sequence"/>
</dbReference>
<protein>
    <submittedName>
        <fullName evidence="3">Collagen alpha-1(X) chain</fullName>
    </submittedName>
</protein>
<dbReference type="InterPro" id="IPR003598">
    <property type="entry name" value="Ig_sub2"/>
</dbReference>
<comment type="caution">
    <text evidence="3">The sequence shown here is derived from an EMBL/GenBank/DDBJ whole genome shotgun (WGS) entry which is preliminary data.</text>
</comment>
<dbReference type="SUPFAM" id="SSF48726">
    <property type="entry name" value="Immunoglobulin"/>
    <property type="match status" value="1"/>
</dbReference>